<proteinExistence type="predicted"/>
<name>A0A915L451_ROMCU</name>
<evidence type="ECO:0000256" key="1">
    <source>
        <dbReference type="SAM" id="MobiDB-lite"/>
    </source>
</evidence>
<dbReference type="WBParaSite" id="nRc.2.0.1.t45282-RA">
    <property type="protein sequence ID" value="nRc.2.0.1.t45282-RA"/>
    <property type="gene ID" value="nRc.2.0.1.g45282"/>
</dbReference>
<accession>A0A915L451</accession>
<dbReference type="Proteomes" id="UP000887565">
    <property type="component" value="Unplaced"/>
</dbReference>
<sequence>MMDIADIDGGSTALCCSKTNNINNEIEHADYWWQTASQKNVYWPLIPCSTCCSHINSQIYAPIWWNKLASHLSGLSNLEVSSPKSYKAHSMGNGHQRRQLTWRLFRDNQGLSAVQHPAMFLLEENRRQEEGPQKEKKKNMKKGNNGGERQKEMMKEDDNYDDMIDTNDGYC</sequence>
<evidence type="ECO:0000313" key="3">
    <source>
        <dbReference type="WBParaSite" id="nRc.2.0.1.t45282-RA"/>
    </source>
</evidence>
<dbReference type="AlphaFoldDB" id="A0A915L451"/>
<reference evidence="3" key="1">
    <citation type="submission" date="2022-11" db="UniProtKB">
        <authorList>
            <consortium name="WormBaseParasite"/>
        </authorList>
    </citation>
    <scope>IDENTIFICATION</scope>
</reference>
<evidence type="ECO:0000313" key="2">
    <source>
        <dbReference type="Proteomes" id="UP000887565"/>
    </source>
</evidence>
<keyword evidence="2" id="KW-1185">Reference proteome</keyword>
<organism evidence="2 3">
    <name type="scientific">Romanomermis culicivorax</name>
    <name type="common">Nematode worm</name>
    <dbReference type="NCBI Taxonomy" id="13658"/>
    <lineage>
        <taxon>Eukaryota</taxon>
        <taxon>Metazoa</taxon>
        <taxon>Ecdysozoa</taxon>
        <taxon>Nematoda</taxon>
        <taxon>Enoplea</taxon>
        <taxon>Dorylaimia</taxon>
        <taxon>Mermithida</taxon>
        <taxon>Mermithoidea</taxon>
        <taxon>Mermithidae</taxon>
        <taxon>Romanomermis</taxon>
    </lineage>
</organism>
<feature type="compositionally biased region" description="Basic and acidic residues" evidence="1">
    <location>
        <begin position="148"/>
        <end position="157"/>
    </location>
</feature>
<feature type="compositionally biased region" description="Basic and acidic residues" evidence="1">
    <location>
        <begin position="123"/>
        <end position="134"/>
    </location>
</feature>
<protein>
    <submittedName>
        <fullName evidence="3">Uncharacterized protein</fullName>
    </submittedName>
</protein>
<feature type="region of interest" description="Disordered" evidence="1">
    <location>
        <begin position="123"/>
        <end position="171"/>
    </location>
</feature>